<organism evidence="1 2">
    <name type="scientific">Rhizoctonia solani</name>
    <dbReference type="NCBI Taxonomy" id="456999"/>
    <lineage>
        <taxon>Eukaryota</taxon>
        <taxon>Fungi</taxon>
        <taxon>Dikarya</taxon>
        <taxon>Basidiomycota</taxon>
        <taxon>Agaricomycotina</taxon>
        <taxon>Agaricomycetes</taxon>
        <taxon>Cantharellales</taxon>
        <taxon>Ceratobasidiaceae</taxon>
        <taxon>Rhizoctonia</taxon>
    </lineage>
</organism>
<dbReference type="AlphaFoldDB" id="A0A8H7HDJ2"/>
<evidence type="ECO:0000313" key="1">
    <source>
        <dbReference type="EMBL" id="KAF8684686.1"/>
    </source>
</evidence>
<evidence type="ECO:0000313" key="2">
    <source>
        <dbReference type="Proteomes" id="UP000650582"/>
    </source>
</evidence>
<protein>
    <submittedName>
        <fullName evidence="1">Uncharacterized protein</fullName>
    </submittedName>
</protein>
<name>A0A8H7HDJ2_9AGAM</name>
<gene>
    <name evidence="1" type="ORF">RHS04_01270</name>
</gene>
<dbReference type="EMBL" id="JACYCC010000025">
    <property type="protein sequence ID" value="KAF8684686.1"/>
    <property type="molecule type" value="Genomic_DNA"/>
</dbReference>
<sequence length="102" mass="11337">MRQCCNPPPPIWSKPIDIALSPASVHPRASNNSQELAEAFRLLPGPSTSIMGGAIRARNRKTGWIPDQNFTHRLNCDHVLCVYTILEDKKNTKTAPKENTTT</sequence>
<dbReference type="Proteomes" id="UP000650582">
    <property type="component" value="Unassembled WGS sequence"/>
</dbReference>
<proteinExistence type="predicted"/>
<reference evidence="1" key="1">
    <citation type="submission" date="2020-09" db="EMBL/GenBank/DDBJ databases">
        <title>Comparative genome analyses of four rice-infecting Rhizoctonia solani isolates reveal extensive enrichment of homogalacturonan modification genes.</title>
        <authorList>
            <person name="Lee D.-Y."/>
            <person name="Jeon J."/>
            <person name="Kim K.-T."/>
            <person name="Cheong K."/>
            <person name="Song H."/>
            <person name="Choi G."/>
            <person name="Ko J."/>
            <person name="Opiyo S.O."/>
            <person name="Zuo S."/>
            <person name="Madhav S."/>
            <person name="Lee Y.-H."/>
            <person name="Wang G.-L."/>
        </authorList>
    </citation>
    <scope>NUCLEOTIDE SEQUENCE</scope>
    <source>
        <strain evidence="1">AG1-IA YN-7</strain>
    </source>
</reference>
<comment type="caution">
    <text evidence="1">The sequence shown here is derived from an EMBL/GenBank/DDBJ whole genome shotgun (WGS) entry which is preliminary data.</text>
</comment>
<accession>A0A8H7HDJ2</accession>